<dbReference type="AlphaFoldDB" id="A0A975ZPK1"/>
<dbReference type="GeneID" id="80819586"/>
<keyword evidence="7" id="KW-1185">Reference proteome</keyword>
<evidence type="ECO:0000313" key="6">
    <source>
        <dbReference type="EMBL" id="SEJ90026.1"/>
    </source>
</evidence>
<keyword evidence="2" id="KW-0520">NAD</keyword>
<proteinExistence type="inferred from homology"/>
<dbReference type="Gene3D" id="3.40.50.720">
    <property type="entry name" value="NAD(P)-binding Rossmann-like Domain"/>
    <property type="match status" value="2"/>
</dbReference>
<dbReference type="PANTHER" id="PTHR10996">
    <property type="entry name" value="2-HYDROXYACID DEHYDROGENASE-RELATED"/>
    <property type="match status" value="1"/>
</dbReference>
<comment type="similarity">
    <text evidence="3">Belongs to the D-isomer specific 2-hydroxyacid dehydrogenase family.</text>
</comment>
<dbReference type="PROSITE" id="PS00671">
    <property type="entry name" value="D_2_HYDROXYACID_DH_3"/>
    <property type="match status" value="1"/>
</dbReference>
<comment type="caution">
    <text evidence="6">The sequence shown here is derived from an EMBL/GenBank/DDBJ whole genome shotgun (WGS) entry which is preliminary data.</text>
</comment>
<reference evidence="6 7" key="1">
    <citation type="submission" date="2016-10" db="EMBL/GenBank/DDBJ databases">
        <authorList>
            <person name="Varghese N."/>
            <person name="Submissions S."/>
        </authorList>
    </citation>
    <scope>NUCLEOTIDE SEQUENCE [LARGE SCALE GENOMIC DNA]</scope>
    <source>
        <strain evidence="6 7">FF3</strain>
    </source>
</reference>
<organism evidence="6 7">
    <name type="scientific">Marinovum algicola</name>
    <dbReference type="NCBI Taxonomy" id="42444"/>
    <lineage>
        <taxon>Bacteria</taxon>
        <taxon>Pseudomonadati</taxon>
        <taxon>Pseudomonadota</taxon>
        <taxon>Alphaproteobacteria</taxon>
        <taxon>Rhodobacterales</taxon>
        <taxon>Roseobacteraceae</taxon>
        <taxon>Marinovum</taxon>
    </lineage>
</organism>
<dbReference type="GO" id="GO:0051287">
    <property type="term" value="F:NAD binding"/>
    <property type="evidence" value="ECO:0007669"/>
    <property type="project" value="InterPro"/>
</dbReference>
<dbReference type="GO" id="GO:0016618">
    <property type="term" value="F:hydroxypyruvate reductase [NAD(P)H] activity"/>
    <property type="evidence" value="ECO:0007669"/>
    <property type="project" value="TreeGrafter"/>
</dbReference>
<feature type="domain" description="D-isomer specific 2-hydroxyacid dehydrogenase catalytic" evidence="4">
    <location>
        <begin position="44"/>
        <end position="331"/>
    </location>
</feature>
<evidence type="ECO:0000259" key="5">
    <source>
        <dbReference type="Pfam" id="PF02826"/>
    </source>
</evidence>
<accession>A0A975ZPK1</accession>
<protein>
    <submittedName>
        <fullName evidence="6">Phosphoglycerate dehydrogenase</fullName>
    </submittedName>
</protein>
<dbReference type="InterPro" id="IPR006139">
    <property type="entry name" value="D-isomer_2_OHA_DH_cat_dom"/>
</dbReference>
<dbReference type="GO" id="GO:0030267">
    <property type="term" value="F:glyoxylate reductase (NADPH) activity"/>
    <property type="evidence" value="ECO:0007669"/>
    <property type="project" value="TreeGrafter"/>
</dbReference>
<evidence type="ECO:0000313" key="7">
    <source>
        <dbReference type="Proteomes" id="UP000182932"/>
    </source>
</evidence>
<evidence type="ECO:0000256" key="1">
    <source>
        <dbReference type="ARBA" id="ARBA00023002"/>
    </source>
</evidence>
<dbReference type="SUPFAM" id="SSF52283">
    <property type="entry name" value="Formate/glycerate dehydrogenase catalytic domain-like"/>
    <property type="match status" value="1"/>
</dbReference>
<dbReference type="InterPro" id="IPR029753">
    <property type="entry name" value="D-isomer_DH_CS"/>
</dbReference>
<gene>
    <name evidence="6" type="ORF">SAMN04487940_11350</name>
</gene>
<dbReference type="SUPFAM" id="SSF51735">
    <property type="entry name" value="NAD(P)-binding Rossmann-fold domains"/>
    <property type="match status" value="1"/>
</dbReference>
<name>A0A975ZPK1_9RHOB</name>
<dbReference type="Pfam" id="PF02826">
    <property type="entry name" value="2-Hacid_dh_C"/>
    <property type="match status" value="1"/>
</dbReference>
<dbReference type="GO" id="GO:0005829">
    <property type="term" value="C:cytosol"/>
    <property type="evidence" value="ECO:0007669"/>
    <property type="project" value="TreeGrafter"/>
</dbReference>
<dbReference type="InterPro" id="IPR050223">
    <property type="entry name" value="D-isomer_2-hydroxyacid_DH"/>
</dbReference>
<evidence type="ECO:0000259" key="4">
    <source>
        <dbReference type="Pfam" id="PF00389"/>
    </source>
</evidence>
<sequence>MRFTSLIQLSPAEFDIHFPAPCCTEARTRLGRLTELLQADPVPDLRRPEMAALLPQVDILVTGWKSHPVDAELRQRMPRLKLIAHLAGTVKGVLTQGVASSGLRVVSAAEANAKPVAEFTLAHILLHLKRVADWRSLYREKRSRIDTRNTRFGGPLGNAGRTVGIIGASRIGRRVAEDLRRHGVSVLLHDPFVSAETAASFGAKKVEMAVLLRRSDVVSLHQPLLPTTERSFGEAEFARMRDGALLINTARGRIIDSAALEAAMSGGRLFAVLDVTDPEPLPDTSPLWDMPNVTITPHIAGSFGCEVCAMTELVLDDIGRFTRDEPMQNEVVIADWERVA</sequence>
<dbReference type="PANTHER" id="PTHR10996:SF178">
    <property type="entry name" value="2-HYDROXYACID DEHYDROGENASE YGL185C-RELATED"/>
    <property type="match status" value="1"/>
</dbReference>
<dbReference type="CDD" id="cd12167">
    <property type="entry name" value="2-Hacid_dh_8"/>
    <property type="match status" value="1"/>
</dbReference>
<dbReference type="Proteomes" id="UP000182932">
    <property type="component" value="Unassembled WGS sequence"/>
</dbReference>
<dbReference type="RefSeq" id="WP_083416092.1">
    <property type="nucleotide sequence ID" value="NZ_CATMKJ010000041.1"/>
</dbReference>
<dbReference type="InterPro" id="IPR006140">
    <property type="entry name" value="D-isomer_DH_NAD-bd"/>
</dbReference>
<dbReference type="InterPro" id="IPR036291">
    <property type="entry name" value="NAD(P)-bd_dom_sf"/>
</dbReference>
<feature type="domain" description="D-isomer specific 2-hydroxyacid dehydrogenase NAD-binding" evidence="5">
    <location>
        <begin position="121"/>
        <end position="300"/>
    </location>
</feature>
<keyword evidence="1 3" id="KW-0560">Oxidoreductase</keyword>
<dbReference type="EMBL" id="FNYY01000013">
    <property type="protein sequence ID" value="SEJ90026.1"/>
    <property type="molecule type" value="Genomic_DNA"/>
</dbReference>
<evidence type="ECO:0000256" key="2">
    <source>
        <dbReference type="ARBA" id="ARBA00023027"/>
    </source>
</evidence>
<dbReference type="Pfam" id="PF00389">
    <property type="entry name" value="2-Hacid_dh"/>
    <property type="match status" value="1"/>
</dbReference>
<evidence type="ECO:0000256" key="3">
    <source>
        <dbReference type="RuleBase" id="RU003719"/>
    </source>
</evidence>